<dbReference type="InterPro" id="IPR051806">
    <property type="entry name" value="HAD-like_SPP"/>
</dbReference>
<dbReference type="Gene3D" id="3.40.50.1000">
    <property type="entry name" value="HAD superfamily/HAD-like"/>
    <property type="match status" value="1"/>
</dbReference>
<dbReference type="Gene3D" id="1.10.150.240">
    <property type="entry name" value="Putative phosphatase, domain 2"/>
    <property type="match status" value="1"/>
</dbReference>
<dbReference type="PIR" id="AF3550">
    <property type="entry name" value="AF3550"/>
</dbReference>
<dbReference type="GO" id="GO:0008967">
    <property type="term" value="F:phosphoglycolate phosphatase activity"/>
    <property type="evidence" value="ECO:0007669"/>
    <property type="project" value="UniProtKB-EC"/>
</dbReference>
<reference evidence="1 2" key="1">
    <citation type="journal article" date="2002" name="Proc. Natl. Acad. Sci. U.S.A.">
        <title>The genome sequence of the facultative intracellular pathogen Brucella melitensis.</title>
        <authorList>
            <person name="DelVecchio V.G."/>
            <person name="Kapatral V."/>
            <person name="Redkar R.J."/>
            <person name="Patra G."/>
            <person name="Mujer C."/>
            <person name="Los T."/>
            <person name="Ivanova N."/>
            <person name="Anderson I."/>
            <person name="Bhattacharyya A."/>
            <person name="Lykidis A."/>
            <person name="Reznik G."/>
            <person name="Jablonski L."/>
            <person name="Larsen N."/>
            <person name="D'Souza M."/>
            <person name="Bernal A."/>
            <person name="Mazur M."/>
            <person name="Goltsman E."/>
            <person name="Selkov E."/>
            <person name="Elzer P.H."/>
            <person name="Hagius S."/>
            <person name="O'Callaghan D."/>
            <person name="Letesson J.J."/>
            <person name="Haselkorn R."/>
            <person name="Kyrpides N."/>
            <person name="Overbeek R."/>
        </authorList>
    </citation>
    <scope>NUCLEOTIDE SEQUENCE [LARGE SCALE GENOMIC DNA]</scope>
    <source>
        <strain evidence="2">ATCC 23456 / CCUG 17765 / NCTC 10094 / 16M</strain>
    </source>
</reference>
<dbReference type="PANTHER" id="PTHR43481">
    <property type="entry name" value="FRUCTOSE-1-PHOSPHATE PHOSPHATASE"/>
    <property type="match status" value="1"/>
</dbReference>
<dbReference type="SFLD" id="SFLDG01129">
    <property type="entry name" value="C1.5:_HAD__Beta-PGM__Phosphata"/>
    <property type="match status" value="1"/>
</dbReference>
<dbReference type="SFLD" id="SFLDG01135">
    <property type="entry name" value="C1.5.6:_HAD__Beta-PGM__Phospha"/>
    <property type="match status" value="1"/>
</dbReference>
<dbReference type="CDD" id="cd07526">
    <property type="entry name" value="HAD_BPGM_like"/>
    <property type="match status" value="1"/>
</dbReference>
<dbReference type="Pfam" id="PF00702">
    <property type="entry name" value="Hydrolase"/>
    <property type="match status" value="1"/>
</dbReference>
<gene>
    <name evidence="1" type="ordered locus">BMEII0327</name>
</gene>
<dbReference type="PANTHER" id="PTHR43481:SF4">
    <property type="entry name" value="GLYCEROL-1-PHOSPHATE PHOSPHOHYDROLASE 1-RELATED"/>
    <property type="match status" value="1"/>
</dbReference>
<accession>Q8YD50</accession>
<name>Q8YD50_BRUME</name>
<keyword evidence="1" id="KW-0378">Hydrolase</keyword>
<dbReference type="KEGG" id="bme:BMEII0327"/>
<dbReference type="InterPro" id="IPR023198">
    <property type="entry name" value="PGP-like_dom2"/>
</dbReference>
<dbReference type="EMBL" id="AE008918">
    <property type="protein sequence ID" value="AAL53569.1"/>
    <property type="molecule type" value="Genomic_DNA"/>
</dbReference>
<proteinExistence type="predicted"/>
<evidence type="ECO:0000313" key="1">
    <source>
        <dbReference type="EMBL" id="AAL53569.1"/>
    </source>
</evidence>
<keyword evidence="2" id="KW-1185">Reference proteome</keyword>
<dbReference type="NCBIfam" id="TIGR01509">
    <property type="entry name" value="HAD-SF-IA-v3"/>
    <property type="match status" value="1"/>
</dbReference>
<dbReference type="EC" id="3.1.3.18" evidence="1"/>
<organism evidence="1 2">
    <name type="scientific">Brucella melitensis biotype 1 (strain ATCC 23456 / CCUG 17765 / NCTC 10094 / 16M)</name>
    <dbReference type="NCBI Taxonomy" id="224914"/>
    <lineage>
        <taxon>Bacteria</taxon>
        <taxon>Pseudomonadati</taxon>
        <taxon>Pseudomonadota</taxon>
        <taxon>Alphaproteobacteria</taxon>
        <taxon>Hyphomicrobiales</taxon>
        <taxon>Brucellaceae</taxon>
        <taxon>Brucella/Ochrobactrum group</taxon>
        <taxon>Brucella</taxon>
    </lineage>
</organism>
<dbReference type="AlphaFoldDB" id="Q8YD50"/>
<protein>
    <submittedName>
        <fullName evidence="1">Phosphoglycolate phosphatase</fullName>
        <ecNumber evidence="1">3.1.3.18</ecNumber>
    </submittedName>
</protein>
<dbReference type="GO" id="GO:0050308">
    <property type="term" value="F:sugar-phosphatase activity"/>
    <property type="evidence" value="ECO:0007669"/>
    <property type="project" value="TreeGrafter"/>
</dbReference>
<dbReference type="Proteomes" id="UP000000419">
    <property type="component" value="Chromosome II"/>
</dbReference>
<sequence>MDEQSLYQHCRARIHKLRDKLRIPPNVRLKKEVEGSSPGVTMNSAYPFDLFIFDCDGVLVDSEPLSCRAFEQVYADYGMALPEGTVAQGIGMKQADIMQMIEDMTGYRLPEEAGAAFWPATRTLFAQALQPTVGIADFLRDLPQKRCVASSSQPERIAFSLQKTGLDQYFGDAVYSSSMVKRGKPAPDLFLFAADKMGVDPARCVVIEDSPFGIEGAVAAGMTAFGYTGGGHSYDGHAEKLMAKGARQVFAHWDEMVREILAAA</sequence>
<dbReference type="SFLD" id="SFLDS00003">
    <property type="entry name" value="Haloacid_Dehalogenase"/>
    <property type="match status" value="1"/>
</dbReference>
<dbReference type="InterPro" id="IPR023214">
    <property type="entry name" value="HAD_sf"/>
</dbReference>
<dbReference type="eggNOG" id="COG0637">
    <property type="taxonomic scope" value="Bacteria"/>
</dbReference>
<dbReference type="SUPFAM" id="SSF56784">
    <property type="entry name" value="HAD-like"/>
    <property type="match status" value="1"/>
</dbReference>
<evidence type="ECO:0000313" key="2">
    <source>
        <dbReference type="Proteomes" id="UP000000419"/>
    </source>
</evidence>
<dbReference type="InterPro" id="IPR006439">
    <property type="entry name" value="HAD-SF_hydro_IA"/>
</dbReference>
<dbReference type="InterPro" id="IPR036412">
    <property type="entry name" value="HAD-like_sf"/>
</dbReference>